<proteinExistence type="predicted"/>
<comment type="caution">
    <text evidence="1">The sequence shown here is derived from an EMBL/GenBank/DDBJ whole genome shotgun (WGS) entry which is preliminary data.</text>
</comment>
<organism evidence="1">
    <name type="scientific">marine sediment metagenome</name>
    <dbReference type="NCBI Taxonomy" id="412755"/>
    <lineage>
        <taxon>unclassified sequences</taxon>
        <taxon>metagenomes</taxon>
        <taxon>ecological metagenomes</taxon>
    </lineage>
</organism>
<gene>
    <name evidence="1" type="ORF">LCGC14_1188150</name>
</gene>
<protein>
    <submittedName>
        <fullName evidence="1">Uncharacterized protein</fullName>
    </submittedName>
</protein>
<reference evidence="1" key="1">
    <citation type="journal article" date="2015" name="Nature">
        <title>Complex archaea that bridge the gap between prokaryotes and eukaryotes.</title>
        <authorList>
            <person name="Spang A."/>
            <person name="Saw J.H."/>
            <person name="Jorgensen S.L."/>
            <person name="Zaremba-Niedzwiedzka K."/>
            <person name="Martijn J."/>
            <person name="Lind A.E."/>
            <person name="van Eijk R."/>
            <person name="Schleper C."/>
            <person name="Guy L."/>
            <person name="Ettema T.J."/>
        </authorList>
    </citation>
    <scope>NUCLEOTIDE SEQUENCE</scope>
</reference>
<name>A0A0F9LK82_9ZZZZ</name>
<dbReference type="AlphaFoldDB" id="A0A0F9LK82"/>
<accession>A0A0F9LK82</accession>
<evidence type="ECO:0000313" key="1">
    <source>
        <dbReference type="EMBL" id="KKM95444.1"/>
    </source>
</evidence>
<sequence>MADEVVAVAMEIDAARKVLRDEVLRLKGFEKIHLLAEARYRVERTRVTDGLGKGQEYMIDLGTPDEQMVGGKVAASNIKGLAEGIIAKWFVKMGMAKIDVDVCKTMINAAETDLDALRSKNKYLSHT</sequence>
<dbReference type="EMBL" id="LAZR01006007">
    <property type="protein sequence ID" value="KKM95444.1"/>
    <property type="molecule type" value="Genomic_DNA"/>
</dbReference>